<reference evidence="1 3" key="1">
    <citation type="submission" date="2015-09" db="EMBL/GenBank/DDBJ databases">
        <authorList>
            <consortium name="Pathogen Informatics"/>
        </authorList>
    </citation>
    <scope>NUCLEOTIDE SEQUENCE [LARGE SCALE GENOMIC DNA]</scope>
    <source>
        <strain evidence="1 3">2789STDY5834865</strain>
    </source>
</reference>
<sequence>MDLQKKLDFIEIYRNFLKTHHSEKGIEYTVVPSPKIKNGPVKIVPKSEVDYGRKERTNR</sequence>
<reference evidence="2 4" key="2">
    <citation type="submission" date="2018-06" db="EMBL/GenBank/DDBJ databases">
        <authorList>
            <consortium name="Pathogen Informatics"/>
            <person name="Doyle S."/>
        </authorList>
    </citation>
    <scope>NUCLEOTIDE SEQUENCE [LARGE SCALE GENOMIC DNA]</scope>
    <source>
        <strain evidence="2 4">NCTC11224</strain>
    </source>
</reference>
<evidence type="ECO:0000313" key="1">
    <source>
        <dbReference type="EMBL" id="CUQ29153.1"/>
    </source>
</evidence>
<name>A0A174V2Y9_9FIRM</name>
<keyword evidence="4" id="KW-1185">Reference proteome</keyword>
<evidence type="ECO:0000313" key="2">
    <source>
        <dbReference type="EMBL" id="SQB04604.1"/>
    </source>
</evidence>
<organism evidence="1 3">
    <name type="scientific">Enterocloster clostridioformis</name>
    <dbReference type="NCBI Taxonomy" id="1531"/>
    <lineage>
        <taxon>Bacteria</taxon>
        <taxon>Bacillati</taxon>
        <taxon>Bacillota</taxon>
        <taxon>Clostridia</taxon>
        <taxon>Lachnospirales</taxon>
        <taxon>Lachnospiraceae</taxon>
        <taxon>Enterocloster</taxon>
    </lineage>
</organism>
<evidence type="ECO:0000313" key="3">
    <source>
        <dbReference type="Proteomes" id="UP000095512"/>
    </source>
</evidence>
<accession>A0A174V2Y9</accession>
<protein>
    <submittedName>
        <fullName evidence="1">Uncharacterized protein</fullName>
    </submittedName>
</protein>
<dbReference type="Proteomes" id="UP000251853">
    <property type="component" value="Unassembled WGS sequence"/>
</dbReference>
<dbReference type="RefSeq" id="WP_057573255.1">
    <property type="nucleotide sequence ID" value="NZ_CZAB01000161.1"/>
</dbReference>
<gene>
    <name evidence="1" type="ORF">ERS852480_05351</name>
    <name evidence="2" type="ORF">NCTC11224_01022</name>
</gene>
<evidence type="ECO:0000313" key="4">
    <source>
        <dbReference type="Proteomes" id="UP000251853"/>
    </source>
</evidence>
<dbReference type="EMBL" id="UAVW01000001">
    <property type="protein sequence ID" value="SQB04604.1"/>
    <property type="molecule type" value="Genomic_DNA"/>
</dbReference>
<dbReference type="EMBL" id="CZAB01000161">
    <property type="protein sequence ID" value="CUQ29153.1"/>
    <property type="molecule type" value="Genomic_DNA"/>
</dbReference>
<dbReference type="Proteomes" id="UP000095512">
    <property type="component" value="Unassembled WGS sequence"/>
</dbReference>
<dbReference type="AlphaFoldDB" id="A0A174V2Y9"/>
<proteinExistence type="predicted"/>